<proteinExistence type="predicted"/>
<gene>
    <name evidence="1" type="ORF">K1Y72_30790</name>
</gene>
<organism evidence="1 2">
    <name type="scientific">Actinomadura parmotrematis</name>
    <dbReference type="NCBI Taxonomy" id="2864039"/>
    <lineage>
        <taxon>Bacteria</taxon>
        <taxon>Bacillati</taxon>
        <taxon>Actinomycetota</taxon>
        <taxon>Actinomycetes</taxon>
        <taxon>Streptosporangiales</taxon>
        <taxon>Thermomonosporaceae</taxon>
        <taxon>Actinomadura</taxon>
    </lineage>
</organism>
<dbReference type="SUPFAM" id="SSF52833">
    <property type="entry name" value="Thioredoxin-like"/>
    <property type="match status" value="1"/>
</dbReference>
<keyword evidence="2" id="KW-1185">Reference proteome</keyword>
<dbReference type="EMBL" id="JAIBOA010000026">
    <property type="protein sequence ID" value="MBW8486791.1"/>
    <property type="molecule type" value="Genomic_DNA"/>
</dbReference>
<dbReference type="InterPro" id="IPR036249">
    <property type="entry name" value="Thioredoxin-like_sf"/>
</dbReference>
<protein>
    <submittedName>
        <fullName evidence="1">Disulfide bond formation protein DsbA</fullName>
    </submittedName>
</protein>
<dbReference type="Gene3D" id="3.40.30.10">
    <property type="entry name" value="Glutaredoxin"/>
    <property type="match status" value="1"/>
</dbReference>
<dbReference type="Pfam" id="PF22234">
    <property type="entry name" value="Rv2466c-like"/>
    <property type="match status" value="1"/>
</dbReference>
<accession>A0ABS7G2T5</accession>
<dbReference type="InterPro" id="IPR053977">
    <property type="entry name" value="Rv2466c-like"/>
</dbReference>
<dbReference type="RefSeq" id="WP_220170026.1">
    <property type="nucleotide sequence ID" value="NZ_JAIBOA010000026.1"/>
</dbReference>
<comment type="caution">
    <text evidence="1">The sequence shown here is derived from an EMBL/GenBank/DDBJ whole genome shotgun (WGS) entry which is preliminary data.</text>
</comment>
<reference evidence="1 2" key="1">
    <citation type="submission" date="2021-07" db="EMBL/GenBank/DDBJ databases">
        <title>Actinomadura sp. PM05-2 isolated from lichen.</title>
        <authorList>
            <person name="Somphong A."/>
            <person name="Phongsopitanun W."/>
            <person name="Tanasupawat S."/>
            <person name="Peongsungnone V."/>
        </authorList>
    </citation>
    <scope>NUCLEOTIDE SEQUENCE [LARGE SCALE GENOMIC DNA]</scope>
    <source>
        <strain evidence="1 2">PM05-2</strain>
    </source>
</reference>
<evidence type="ECO:0000313" key="1">
    <source>
        <dbReference type="EMBL" id="MBW8486791.1"/>
    </source>
</evidence>
<name>A0ABS7G2T5_9ACTN</name>
<evidence type="ECO:0000313" key="2">
    <source>
        <dbReference type="Proteomes" id="UP000774570"/>
    </source>
</evidence>
<dbReference type="Proteomes" id="UP000774570">
    <property type="component" value="Unassembled WGS sequence"/>
</dbReference>
<sequence length="212" mass="22624">MTDTHARSAAHADFWFDPSCPFTWATSRWLLEAARARGFAITWRVLSLAALNEHRDTDPEGDTGGYLWLPVRVALAVERGHGQDDLAAFYTAYGTRVHERGADDAVKVFEEALAEAGLPGDLLRAALDDGLDDAVRASTAEGLERVDGNEVGSPIIGVTAPDGARGGVFGPVLSRVPRGEEAGRLWDGIAALAPVRGFNELKGGPRGDLDFS</sequence>